<dbReference type="PANTHER" id="PTHR32089">
    <property type="entry name" value="METHYL-ACCEPTING CHEMOTAXIS PROTEIN MCPB"/>
    <property type="match status" value="1"/>
</dbReference>
<dbReference type="InterPro" id="IPR004089">
    <property type="entry name" value="MCPsignal_dom"/>
</dbReference>
<dbReference type="Gene3D" id="1.10.287.950">
    <property type="entry name" value="Methyl-accepting chemotaxis protein"/>
    <property type="match status" value="1"/>
</dbReference>
<dbReference type="Pfam" id="PF00015">
    <property type="entry name" value="MCPsignal"/>
    <property type="match status" value="1"/>
</dbReference>
<name>A0ABN7S494_THEXY</name>
<reference evidence="4 5" key="1">
    <citation type="submission" date="2021-04" db="EMBL/GenBank/DDBJ databases">
        <authorList>
            <person name="Rakotoarivonina H."/>
        </authorList>
    </citation>
    <scope>NUCLEOTIDE SEQUENCE [LARGE SCALE GENOMIC DNA]</scope>
    <source>
        <strain evidence="4 5">XE</strain>
    </source>
</reference>
<dbReference type="PROSITE" id="PS50111">
    <property type="entry name" value="CHEMOTAXIS_TRANSDUC_2"/>
    <property type="match status" value="1"/>
</dbReference>
<evidence type="ECO:0000259" key="3">
    <source>
        <dbReference type="PROSITE" id="PS50111"/>
    </source>
</evidence>
<comment type="caution">
    <text evidence="4">The sequence shown here is derived from an EMBL/GenBank/DDBJ whole genome shotgun (WGS) entry which is preliminary data.</text>
</comment>
<evidence type="ECO:0000313" key="4">
    <source>
        <dbReference type="EMBL" id="CAG5091853.1"/>
    </source>
</evidence>
<dbReference type="InterPro" id="IPR044398">
    <property type="entry name" value="Globin-sensor_dom"/>
</dbReference>
<sequence>MKLSAKWQQMMDYIGLTDADTTLLHGKTAEFDKIADAVTDELYRRVTARPELKAIIERHSTIDRLKQTQRAYFMSMCTQKIDDAYIEHRMRVGRIHSRIGLTTHWYLGTYMIYLDLAVAHLRQVCPDDWMDVTLALSKMFNLDSQIVLEVYQEEEKAKVERLAEERGGMLSVITSSVQELSAMLTQLSTSSRSAADNARQSVLAQERSGASIRELEHEIHEISEIGSVMRELSDRTHLLGLNAAIEAARAGEYGRGFEVVAGEVRKLAASSKESLDEVHRKLDQIRQSIRTAVEISEQSAEYAGRQAAVAEELNAYVQMIERVVAELESLRESVAADVTN</sequence>
<dbReference type="InterPro" id="IPR039379">
    <property type="entry name" value="Protoglobin_sensor_dom"/>
</dbReference>
<dbReference type="CDD" id="cd01068">
    <property type="entry name" value="globin_sensor"/>
    <property type="match status" value="1"/>
</dbReference>
<feature type="domain" description="Methyl-accepting transducer" evidence="3">
    <location>
        <begin position="164"/>
        <end position="340"/>
    </location>
</feature>
<evidence type="ECO:0000256" key="2">
    <source>
        <dbReference type="PROSITE-ProRule" id="PRU00284"/>
    </source>
</evidence>
<dbReference type="Pfam" id="PF11563">
    <property type="entry name" value="Protoglobin"/>
    <property type="match status" value="1"/>
</dbReference>
<keyword evidence="5" id="KW-1185">Reference proteome</keyword>
<proteinExistence type="predicted"/>
<dbReference type="PANTHER" id="PTHR32089:SF112">
    <property type="entry name" value="LYSOZYME-LIKE PROTEIN-RELATED"/>
    <property type="match status" value="1"/>
</dbReference>
<dbReference type="RefSeq" id="WP_213485948.1">
    <property type="nucleotide sequence ID" value="NZ_CAJRAY010000085.1"/>
</dbReference>
<accession>A0ABN7S494</accession>
<evidence type="ECO:0000256" key="1">
    <source>
        <dbReference type="ARBA" id="ARBA00023224"/>
    </source>
</evidence>
<dbReference type="InterPro" id="IPR012292">
    <property type="entry name" value="Globin/Proto"/>
</dbReference>
<dbReference type="SUPFAM" id="SSF58104">
    <property type="entry name" value="Methyl-accepting chemotaxis protein (MCP) signaling domain"/>
    <property type="match status" value="1"/>
</dbReference>
<dbReference type="SMART" id="SM00283">
    <property type="entry name" value="MA"/>
    <property type="match status" value="1"/>
</dbReference>
<dbReference type="Gene3D" id="1.10.490.10">
    <property type="entry name" value="Globins"/>
    <property type="match status" value="1"/>
</dbReference>
<gene>
    <name evidence="4" type="primary">txxe 3500-hemAT</name>
    <name evidence="4" type="ORF">TXXE_16730</name>
</gene>
<evidence type="ECO:0000313" key="5">
    <source>
        <dbReference type="Proteomes" id="UP000681526"/>
    </source>
</evidence>
<dbReference type="EMBL" id="CAJRAY010000085">
    <property type="protein sequence ID" value="CAG5091853.1"/>
    <property type="molecule type" value="Genomic_DNA"/>
</dbReference>
<protein>
    <submittedName>
        <fullName evidence="4">Heme-based aerotactic sensory transducer HemAT</fullName>
    </submittedName>
</protein>
<dbReference type="Proteomes" id="UP000681526">
    <property type="component" value="Unassembled WGS sequence"/>
</dbReference>
<organism evidence="4 5">
    <name type="scientific">Thermobacillus xylanilyticus</name>
    <dbReference type="NCBI Taxonomy" id="76633"/>
    <lineage>
        <taxon>Bacteria</taxon>
        <taxon>Bacillati</taxon>
        <taxon>Bacillota</taxon>
        <taxon>Bacilli</taxon>
        <taxon>Bacillales</taxon>
        <taxon>Paenibacillaceae</taxon>
        <taxon>Thermobacillus</taxon>
    </lineage>
</organism>
<dbReference type="SUPFAM" id="SSF46458">
    <property type="entry name" value="Globin-like"/>
    <property type="match status" value="1"/>
</dbReference>
<keyword evidence="1 2" id="KW-0807">Transducer</keyword>
<dbReference type="InterPro" id="IPR009050">
    <property type="entry name" value="Globin-like_sf"/>
</dbReference>